<dbReference type="OrthoDB" id="9816549at2"/>
<keyword evidence="4" id="KW-0255">Endonuclease</keyword>
<dbReference type="Proteomes" id="UP000184604">
    <property type="component" value="Chromosome"/>
</dbReference>
<dbReference type="Gene3D" id="3.90.540.10">
    <property type="entry name" value="Colicin/pyocin, DNase domain"/>
    <property type="match status" value="1"/>
</dbReference>
<evidence type="ECO:0000256" key="3">
    <source>
        <dbReference type="ARBA" id="ARBA00022722"/>
    </source>
</evidence>
<evidence type="ECO:0000256" key="2">
    <source>
        <dbReference type="ARBA" id="ARBA00022529"/>
    </source>
</evidence>
<keyword evidence="6" id="KW-0044">Antibiotic</keyword>
<evidence type="ECO:0000256" key="6">
    <source>
        <dbReference type="ARBA" id="ARBA00023022"/>
    </source>
</evidence>
<gene>
    <name evidence="8" type="ORF">BS101_12190</name>
</gene>
<protein>
    <submittedName>
        <fullName evidence="8">Colicin</fullName>
    </submittedName>
</protein>
<keyword evidence="3" id="KW-0540">Nuclease</keyword>
<dbReference type="InterPro" id="IPR037146">
    <property type="entry name" value="Colicin/pyocin_DNase_dom_sf"/>
</dbReference>
<dbReference type="InterPro" id="IPR003060">
    <property type="entry name" value="Pyocin_killer"/>
</dbReference>
<accession>A0A1L5FE33</accession>
<keyword evidence="5" id="KW-0378">Hydrolase</keyword>
<evidence type="ECO:0000313" key="9">
    <source>
        <dbReference type="Proteomes" id="UP000184604"/>
    </source>
</evidence>
<dbReference type="GO" id="GO:0016787">
    <property type="term" value="F:hydrolase activity"/>
    <property type="evidence" value="ECO:0007669"/>
    <property type="project" value="UniProtKB-KW"/>
</dbReference>
<proteinExistence type="inferred from homology"/>
<dbReference type="GO" id="GO:0004519">
    <property type="term" value="F:endonuclease activity"/>
    <property type="evidence" value="ECO:0007669"/>
    <property type="project" value="UniProtKB-KW"/>
</dbReference>
<organism evidence="8 9">
    <name type="scientific">Clostridium kluyveri</name>
    <dbReference type="NCBI Taxonomy" id="1534"/>
    <lineage>
        <taxon>Bacteria</taxon>
        <taxon>Bacillati</taxon>
        <taxon>Bacillota</taxon>
        <taxon>Clostridia</taxon>
        <taxon>Eubacteriales</taxon>
        <taxon>Clostridiaceae</taxon>
        <taxon>Clostridium</taxon>
    </lineage>
</organism>
<dbReference type="SUPFAM" id="SSF54060">
    <property type="entry name" value="His-Me finger endonucleases"/>
    <property type="match status" value="1"/>
</dbReference>
<dbReference type="GO" id="GO:0042742">
    <property type="term" value="P:defense response to bacterium"/>
    <property type="evidence" value="ECO:0007669"/>
    <property type="project" value="UniProtKB-KW"/>
</dbReference>
<evidence type="ECO:0000256" key="4">
    <source>
        <dbReference type="ARBA" id="ARBA00022759"/>
    </source>
</evidence>
<keyword evidence="2" id="KW-0929">Antimicrobial</keyword>
<keyword evidence="7" id="KW-0078">Bacteriocin</keyword>
<evidence type="ECO:0000256" key="7">
    <source>
        <dbReference type="ARBA" id="ARBA00023048"/>
    </source>
</evidence>
<dbReference type="AlphaFoldDB" id="A0A1L5FE33"/>
<dbReference type="GO" id="GO:0019835">
    <property type="term" value="P:cytolysis"/>
    <property type="evidence" value="ECO:0007669"/>
    <property type="project" value="InterPro"/>
</dbReference>
<evidence type="ECO:0000256" key="5">
    <source>
        <dbReference type="ARBA" id="ARBA00022801"/>
    </source>
</evidence>
<dbReference type="Pfam" id="PF21431">
    <property type="entry name" value="Col-Pyo_DNase"/>
    <property type="match status" value="1"/>
</dbReference>
<dbReference type="EMBL" id="CP018335">
    <property type="protein sequence ID" value="APM41269.1"/>
    <property type="molecule type" value="Genomic_DNA"/>
</dbReference>
<reference evidence="8 9" key="1">
    <citation type="submission" date="2016-12" db="EMBL/GenBank/DDBJ databases">
        <title>Complete genome sequence of Clostridium kluyveri JZZ isolated from the pit mud of a Chinese flavor liquor-making factory.</title>
        <authorList>
            <person name="Wang Y."/>
        </authorList>
    </citation>
    <scope>NUCLEOTIDE SEQUENCE [LARGE SCALE GENOMIC DNA]</scope>
    <source>
        <strain evidence="8 9">JZZ</strain>
    </source>
</reference>
<dbReference type="InterPro" id="IPR044925">
    <property type="entry name" value="His-Me_finger_sf"/>
</dbReference>
<name>A0A1L5FE33_CLOKL</name>
<dbReference type="GO" id="GO:0005102">
    <property type="term" value="F:signaling receptor binding"/>
    <property type="evidence" value="ECO:0007669"/>
    <property type="project" value="InterPro"/>
</dbReference>
<dbReference type="GO" id="GO:0031640">
    <property type="term" value="P:killing of cells of another organism"/>
    <property type="evidence" value="ECO:0007669"/>
    <property type="project" value="UniProtKB-KW"/>
</dbReference>
<comment type="similarity">
    <text evidence="1">Belongs to the colicin/pyosin nuclease family.</text>
</comment>
<dbReference type="PRINTS" id="PR01300">
    <property type="entry name" value="PYOCINKILLER"/>
</dbReference>
<evidence type="ECO:0000313" key="8">
    <source>
        <dbReference type="EMBL" id="APM41269.1"/>
    </source>
</evidence>
<sequence>MRGSNGNIGLVPKEVADNLGGREFSNFDEFRKAFWKEYSNSSYASEFSKSNIKRMSQGLAPKAPASQQYGKISSYVLHHKNPIYNGGGVYDLDNIVISSPRMHQEILDKGFHFNK</sequence>
<evidence type="ECO:0000256" key="1">
    <source>
        <dbReference type="ARBA" id="ARBA00006811"/>
    </source>
</evidence>